<organism evidence="7 8">
    <name type="scientific">Donghicola tyrosinivorans</name>
    <dbReference type="NCBI Taxonomy" id="1652492"/>
    <lineage>
        <taxon>Bacteria</taxon>
        <taxon>Pseudomonadati</taxon>
        <taxon>Pseudomonadota</taxon>
        <taxon>Alphaproteobacteria</taxon>
        <taxon>Rhodobacterales</taxon>
        <taxon>Roseobacteraceae</taxon>
        <taxon>Donghicola</taxon>
    </lineage>
</organism>
<reference evidence="7 8" key="1">
    <citation type="submission" date="2018-03" db="EMBL/GenBank/DDBJ databases">
        <title>Genomic Encyclopedia of Archaeal and Bacterial Type Strains, Phase II (KMG-II): from individual species to whole genera.</title>
        <authorList>
            <person name="Goeker M."/>
        </authorList>
    </citation>
    <scope>NUCLEOTIDE SEQUENCE [LARGE SCALE GENOMIC DNA]</scope>
    <source>
        <strain evidence="7 8">DSM 100212</strain>
    </source>
</reference>
<evidence type="ECO:0000313" key="7">
    <source>
        <dbReference type="EMBL" id="PRY90184.1"/>
    </source>
</evidence>
<evidence type="ECO:0000313" key="8">
    <source>
        <dbReference type="Proteomes" id="UP000238392"/>
    </source>
</evidence>
<keyword evidence="5" id="KW-0472">Membrane</keyword>
<dbReference type="GO" id="GO:0005886">
    <property type="term" value="C:plasma membrane"/>
    <property type="evidence" value="ECO:0007669"/>
    <property type="project" value="UniProtKB-SubCell"/>
</dbReference>
<dbReference type="RefSeq" id="WP_106264001.1">
    <property type="nucleotide sequence ID" value="NZ_PVTQ01000005.1"/>
</dbReference>
<sequence length="311" mass="34683">MTDSAARTEITGTWSEWAQDRALRGLIRTALALPYAQRVALMGHVVQRWIAPRAGYLDRAISNLDYVWPEMDQDEKRQIAEGCCNNFGRTTIENYSLKDLFKRADSTTLSGDGLDAIHKAKAEGRPVLFVTGHFGNFEAPRAALVKQGFQIGGLYRPLSNPYFNQHYAQNMHDLCGPVFEQGRRGTMGLVRHMRQGGMAVLLFDIYDSGGVPVDFLGKPAPTLTSAAEIAAKTDALLVPFFGIRQPDGLGFKAEFDAPLTAGDAVAQTVAMTQTLEARIQRHPEQWFWVHRRWKPGRQERQRRRAAASIAP</sequence>
<evidence type="ECO:0000256" key="4">
    <source>
        <dbReference type="ARBA" id="ARBA00022679"/>
    </source>
</evidence>
<accession>A0A2T0WUE1</accession>
<keyword evidence="4 7" id="KW-0808">Transferase</keyword>
<dbReference type="Proteomes" id="UP000238392">
    <property type="component" value="Unassembled WGS sequence"/>
</dbReference>
<comment type="subcellular location">
    <subcellularLocation>
        <location evidence="1">Cell inner membrane</location>
    </subcellularLocation>
</comment>
<evidence type="ECO:0000256" key="1">
    <source>
        <dbReference type="ARBA" id="ARBA00004533"/>
    </source>
</evidence>
<comment type="caution">
    <text evidence="7">The sequence shown here is derived from an EMBL/GenBank/DDBJ whole genome shotgun (WGS) entry which is preliminary data.</text>
</comment>
<dbReference type="EMBL" id="PVTQ01000005">
    <property type="protein sequence ID" value="PRY90184.1"/>
    <property type="molecule type" value="Genomic_DNA"/>
</dbReference>
<evidence type="ECO:0000256" key="5">
    <source>
        <dbReference type="ARBA" id="ARBA00023136"/>
    </source>
</evidence>
<keyword evidence="3" id="KW-0997">Cell inner membrane</keyword>
<dbReference type="GO" id="GO:0016746">
    <property type="term" value="F:acyltransferase activity"/>
    <property type="evidence" value="ECO:0007669"/>
    <property type="project" value="UniProtKB-KW"/>
</dbReference>
<protein>
    <submittedName>
        <fullName evidence="7">KDO2-lipid IV(A) lauroyltransferase</fullName>
    </submittedName>
</protein>
<keyword evidence="8" id="KW-1185">Reference proteome</keyword>
<evidence type="ECO:0000256" key="3">
    <source>
        <dbReference type="ARBA" id="ARBA00022519"/>
    </source>
</evidence>
<dbReference type="CDD" id="cd07984">
    <property type="entry name" value="LPLAT_LABLAT-like"/>
    <property type="match status" value="1"/>
</dbReference>
<dbReference type="PANTHER" id="PTHR30606:SF10">
    <property type="entry name" value="PHOSPHATIDYLINOSITOL MANNOSIDE ACYLTRANSFERASE"/>
    <property type="match status" value="1"/>
</dbReference>
<evidence type="ECO:0000256" key="6">
    <source>
        <dbReference type="ARBA" id="ARBA00023315"/>
    </source>
</evidence>
<dbReference type="GO" id="GO:0009247">
    <property type="term" value="P:glycolipid biosynthetic process"/>
    <property type="evidence" value="ECO:0007669"/>
    <property type="project" value="UniProtKB-ARBA"/>
</dbReference>
<gene>
    <name evidence="7" type="ORF">CLV74_105165</name>
</gene>
<proteinExistence type="predicted"/>
<dbReference type="Pfam" id="PF03279">
    <property type="entry name" value="Lip_A_acyltrans"/>
    <property type="match status" value="1"/>
</dbReference>
<evidence type="ECO:0000256" key="2">
    <source>
        <dbReference type="ARBA" id="ARBA00022475"/>
    </source>
</evidence>
<dbReference type="OrthoDB" id="9801955at2"/>
<dbReference type="InterPro" id="IPR004960">
    <property type="entry name" value="LipA_acyltrans"/>
</dbReference>
<name>A0A2T0WUE1_9RHOB</name>
<keyword evidence="6" id="KW-0012">Acyltransferase</keyword>
<keyword evidence="2" id="KW-1003">Cell membrane</keyword>
<dbReference type="AlphaFoldDB" id="A0A2T0WUE1"/>
<dbReference type="PANTHER" id="PTHR30606">
    <property type="entry name" value="LIPID A BIOSYNTHESIS LAUROYL ACYLTRANSFERASE"/>
    <property type="match status" value="1"/>
</dbReference>